<evidence type="ECO:0000313" key="3">
    <source>
        <dbReference type="EMBL" id="AWB67543.1"/>
    </source>
</evidence>
<name>A0A2S0VTM6_9ALTE</name>
<evidence type="ECO:0000259" key="2">
    <source>
        <dbReference type="Pfam" id="PF13472"/>
    </source>
</evidence>
<dbReference type="PANTHER" id="PTHR30383">
    <property type="entry name" value="THIOESTERASE 1/PROTEASE 1/LYSOPHOSPHOLIPASE L1"/>
    <property type="match status" value="1"/>
</dbReference>
<dbReference type="GO" id="GO:0006629">
    <property type="term" value="P:lipid metabolic process"/>
    <property type="evidence" value="ECO:0007669"/>
    <property type="project" value="InterPro"/>
</dbReference>
<keyword evidence="4" id="KW-1185">Reference proteome</keyword>
<dbReference type="OrthoDB" id="9786188at2"/>
<dbReference type="Proteomes" id="UP000244441">
    <property type="component" value="Chromosome"/>
</dbReference>
<dbReference type="InterPro" id="IPR051532">
    <property type="entry name" value="Ester_Hydrolysis_Enzymes"/>
</dbReference>
<dbReference type="Pfam" id="PF13472">
    <property type="entry name" value="Lipase_GDSL_2"/>
    <property type="match status" value="1"/>
</dbReference>
<dbReference type="CDD" id="cd01822">
    <property type="entry name" value="Lysophospholipase_L1_like"/>
    <property type="match status" value="1"/>
</dbReference>
<reference evidence="3 4" key="1">
    <citation type="submission" date="2018-01" db="EMBL/GenBank/DDBJ databases">
        <title>Genome sequence of a Cantenovulum-like bacteria.</title>
        <authorList>
            <person name="Tan W.R."/>
            <person name="Lau N.-S."/>
            <person name="Go F."/>
            <person name="Amirul A.-A.A."/>
        </authorList>
    </citation>
    <scope>NUCLEOTIDE SEQUENCE [LARGE SCALE GENOMIC DNA]</scope>
    <source>
        <strain evidence="3 4">CCB-QB4</strain>
    </source>
</reference>
<dbReference type="InterPro" id="IPR008265">
    <property type="entry name" value="Lipase_GDSL_AS"/>
</dbReference>
<accession>A0A2S0VTM6</accession>
<proteinExistence type="predicted"/>
<dbReference type="KEGG" id="cate:C2869_14335"/>
<dbReference type="EMBL" id="CP026604">
    <property type="protein sequence ID" value="AWB67543.1"/>
    <property type="molecule type" value="Genomic_DNA"/>
</dbReference>
<dbReference type="InterPro" id="IPR013830">
    <property type="entry name" value="SGNH_hydro"/>
</dbReference>
<keyword evidence="1" id="KW-0732">Signal</keyword>
<evidence type="ECO:0000256" key="1">
    <source>
        <dbReference type="SAM" id="SignalP"/>
    </source>
</evidence>
<dbReference type="Gene3D" id="3.40.50.1110">
    <property type="entry name" value="SGNH hydrolase"/>
    <property type="match status" value="1"/>
</dbReference>
<gene>
    <name evidence="3" type="ORF">C2869_14335</name>
</gene>
<dbReference type="SUPFAM" id="SSF52266">
    <property type="entry name" value="SGNH hydrolase"/>
    <property type="match status" value="1"/>
</dbReference>
<organism evidence="3 4">
    <name type="scientific">Saccharobesus litoralis</name>
    <dbReference type="NCBI Taxonomy" id="2172099"/>
    <lineage>
        <taxon>Bacteria</taxon>
        <taxon>Pseudomonadati</taxon>
        <taxon>Pseudomonadota</taxon>
        <taxon>Gammaproteobacteria</taxon>
        <taxon>Alteromonadales</taxon>
        <taxon>Alteromonadaceae</taxon>
        <taxon>Saccharobesus</taxon>
    </lineage>
</organism>
<dbReference type="AlphaFoldDB" id="A0A2S0VTM6"/>
<dbReference type="PANTHER" id="PTHR30383:SF24">
    <property type="entry name" value="THIOESTERASE 1_PROTEASE 1_LYSOPHOSPHOLIPASE L1"/>
    <property type="match status" value="1"/>
</dbReference>
<dbReference type="RefSeq" id="WP_108603589.1">
    <property type="nucleotide sequence ID" value="NZ_CP026604.1"/>
</dbReference>
<feature type="domain" description="SGNH hydrolase-type esterase" evidence="2">
    <location>
        <begin position="34"/>
        <end position="193"/>
    </location>
</feature>
<dbReference type="PROSITE" id="PS01098">
    <property type="entry name" value="LIPASE_GDSL_SER"/>
    <property type="match status" value="1"/>
</dbReference>
<dbReference type="GO" id="GO:0004622">
    <property type="term" value="F:phosphatidylcholine lysophospholipase activity"/>
    <property type="evidence" value="ECO:0007669"/>
    <property type="project" value="TreeGrafter"/>
</dbReference>
<feature type="signal peptide" evidence="1">
    <location>
        <begin position="1"/>
        <end position="25"/>
    </location>
</feature>
<evidence type="ECO:0000313" key="4">
    <source>
        <dbReference type="Proteomes" id="UP000244441"/>
    </source>
</evidence>
<protein>
    <recommendedName>
        <fullName evidence="2">SGNH hydrolase-type esterase domain-containing protein</fullName>
    </recommendedName>
</protein>
<sequence>MQNLKKSVFLVLALLITLANGSVQANSTKSQILVLGDSLSAGYGLNTNDTWVNILNTKWLNEAVPFQLINASISGETTDAGLARLPQLLKQHSPKYVLIELGANDGLRGFSLKLIKQNLTKLINTVKNTGSQPILFAMKVPPNYGKRYSDRFNQLFYTLGAEFKIPVVPFFIEPVVLNKDLMLADQLHPNAQAQPIIANGLHSQLMPLLNHKSE</sequence>
<feature type="chain" id="PRO_5015614614" description="SGNH hydrolase-type esterase domain-containing protein" evidence="1">
    <location>
        <begin position="26"/>
        <end position="214"/>
    </location>
</feature>
<dbReference type="InterPro" id="IPR036514">
    <property type="entry name" value="SGNH_hydro_sf"/>
</dbReference>